<evidence type="ECO:0000256" key="2">
    <source>
        <dbReference type="ARBA" id="ARBA00022692"/>
    </source>
</evidence>
<dbReference type="InterPro" id="IPR051694">
    <property type="entry name" value="Immunoregulatory_rcpt-like"/>
</dbReference>
<sequence length="168" mass="17553">MGVVRLFLSVSCNTTTRFYIDITGNPVYKFAITGTSVTTAIVGTSTTTITTVATISSSSQPLASTTEVIPTSSSSSSSNSRPSTGSAALSPGATAGLGVGIALTILLLAGLISLYLWQRYRRRASEAASNSAQPINYARTVSGSKRRGTPELDSREIRELEGVGERRA</sequence>
<name>A0A2J6PZL0_9HELO</name>
<evidence type="ECO:0000256" key="5">
    <source>
        <dbReference type="SAM" id="MobiDB-lite"/>
    </source>
</evidence>
<comment type="subcellular location">
    <subcellularLocation>
        <location evidence="1">Membrane</location>
        <topology evidence="1">Single-pass membrane protein</topology>
    </subcellularLocation>
</comment>
<evidence type="ECO:0000313" key="7">
    <source>
        <dbReference type="EMBL" id="PMD19477.1"/>
    </source>
</evidence>
<feature type="region of interest" description="Disordered" evidence="5">
    <location>
        <begin position="64"/>
        <end position="88"/>
    </location>
</feature>
<evidence type="ECO:0008006" key="9">
    <source>
        <dbReference type="Google" id="ProtNLM"/>
    </source>
</evidence>
<dbReference type="Proteomes" id="UP000235672">
    <property type="component" value="Unassembled WGS sequence"/>
</dbReference>
<dbReference type="AlphaFoldDB" id="A0A2J6PZL0"/>
<keyword evidence="2 6" id="KW-0812">Transmembrane</keyword>
<gene>
    <name evidence="7" type="ORF">NA56DRAFT_750567</name>
</gene>
<protein>
    <recommendedName>
        <fullName evidence="9">Mid2 domain-containing protein</fullName>
    </recommendedName>
</protein>
<accession>A0A2J6PZL0</accession>
<evidence type="ECO:0000256" key="1">
    <source>
        <dbReference type="ARBA" id="ARBA00004167"/>
    </source>
</evidence>
<reference evidence="7 8" key="1">
    <citation type="submission" date="2016-05" db="EMBL/GenBank/DDBJ databases">
        <title>A degradative enzymes factory behind the ericoid mycorrhizal symbiosis.</title>
        <authorList>
            <consortium name="DOE Joint Genome Institute"/>
            <person name="Martino E."/>
            <person name="Morin E."/>
            <person name="Grelet G."/>
            <person name="Kuo A."/>
            <person name="Kohler A."/>
            <person name="Daghino S."/>
            <person name="Barry K."/>
            <person name="Choi C."/>
            <person name="Cichocki N."/>
            <person name="Clum A."/>
            <person name="Copeland A."/>
            <person name="Hainaut M."/>
            <person name="Haridas S."/>
            <person name="Labutti K."/>
            <person name="Lindquist E."/>
            <person name="Lipzen A."/>
            <person name="Khouja H.-R."/>
            <person name="Murat C."/>
            <person name="Ohm R."/>
            <person name="Olson A."/>
            <person name="Spatafora J."/>
            <person name="Veneault-Fourrey C."/>
            <person name="Henrissat B."/>
            <person name="Grigoriev I."/>
            <person name="Martin F."/>
            <person name="Perotto S."/>
        </authorList>
    </citation>
    <scope>NUCLEOTIDE SEQUENCE [LARGE SCALE GENOMIC DNA]</scope>
    <source>
        <strain evidence="7 8">UAMH 7357</strain>
    </source>
</reference>
<proteinExistence type="predicted"/>
<keyword evidence="3 6" id="KW-1133">Transmembrane helix</keyword>
<feature type="region of interest" description="Disordered" evidence="5">
    <location>
        <begin position="128"/>
        <end position="168"/>
    </location>
</feature>
<dbReference type="GO" id="GO:0016020">
    <property type="term" value="C:membrane"/>
    <property type="evidence" value="ECO:0007669"/>
    <property type="project" value="UniProtKB-SubCell"/>
</dbReference>
<keyword evidence="4 6" id="KW-0472">Membrane</keyword>
<dbReference type="EMBL" id="KZ613489">
    <property type="protein sequence ID" value="PMD19477.1"/>
    <property type="molecule type" value="Genomic_DNA"/>
</dbReference>
<feature type="transmembrane region" description="Helical" evidence="6">
    <location>
        <begin position="95"/>
        <end position="117"/>
    </location>
</feature>
<dbReference type="PANTHER" id="PTHR15549">
    <property type="entry name" value="PAIRED IMMUNOGLOBULIN-LIKE TYPE 2 RECEPTOR"/>
    <property type="match status" value="1"/>
</dbReference>
<keyword evidence="8" id="KW-1185">Reference proteome</keyword>
<dbReference type="PANTHER" id="PTHR15549:SF6">
    <property type="entry name" value="MID2 DOMAIN-CONTAINING PROTEIN"/>
    <property type="match status" value="1"/>
</dbReference>
<evidence type="ECO:0000256" key="4">
    <source>
        <dbReference type="ARBA" id="ARBA00023136"/>
    </source>
</evidence>
<feature type="compositionally biased region" description="Low complexity" evidence="5">
    <location>
        <begin position="64"/>
        <end position="86"/>
    </location>
</feature>
<dbReference type="GO" id="GO:0071944">
    <property type="term" value="C:cell periphery"/>
    <property type="evidence" value="ECO:0007669"/>
    <property type="project" value="UniProtKB-ARBA"/>
</dbReference>
<evidence type="ECO:0000256" key="3">
    <source>
        <dbReference type="ARBA" id="ARBA00022989"/>
    </source>
</evidence>
<evidence type="ECO:0000256" key="6">
    <source>
        <dbReference type="SAM" id="Phobius"/>
    </source>
</evidence>
<evidence type="ECO:0000313" key="8">
    <source>
        <dbReference type="Proteomes" id="UP000235672"/>
    </source>
</evidence>
<organism evidence="7 8">
    <name type="scientific">Hyaloscypha hepaticicola</name>
    <dbReference type="NCBI Taxonomy" id="2082293"/>
    <lineage>
        <taxon>Eukaryota</taxon>
        <taxon>Fungi</taxon>
        <taxon>Dikarya</taxon>
        <taxon>Ascomycota</taxon>
        <taxon>Pezizomycotina</taxon>
        <taxon>Leotiomycetes</taxon>
        <taxon>Helotiales</taxon>
        <taxon>Hyaloscyphaceae</taxon>
        <taxon>Hyaloscypha</taxon>
    </lineage>
</organism>
<feature type="compositionally biased region" description="Basic and acidic residues" evidence="5">
    <location>
        <begin position="148"/>
        <end position="168"/>
    </location>
</feature>